<feature type="binding site" evidence="16">
    <location>
        <begin position="11"/>
        <end position="18"/>
    </location>
    <ligand>
        <name>ATP</name>
        <dbReference type="ChEBI" id="CHEBI:30616"/>
    </ligand>
</feature>
<evidence type="ECO:0000313" key="18">
    <source>
        <dbReference type="Proteomes" id="UP000199758"/>
    </source>
</evidence>
<feature type="binding site" evidence="16">
    <location>
        <position position="129"/>
    </location>
    <ligand>
        <name>K(+)</name>
        <dbReference type="ChEBI" id="CHEBI:29103"/>
    </ligand>
</feature>
<keyword evidence="10 16" id="KW-0418">Kinase</keyword>
<name>A0A1M5MRK0_9GAMM</name>
<evidence type="ECO:0000256" key="16">
    <source>
        <dbReference type="HAMAP-Rule" id="MF_01274"/>
    </source>
</evidence>
<evidence type="ECO:0000256" key="13">
    <source>
        <dbReference type="ARBA" id="ARBA00022993"/>
    </source>
</evidence>
<feature type="binding site" evidence="16">
    <location>
        <begin position="107"/>
        <end position="110"/>
    </location>
    <ligand>
        <name>substrate</name>
    </ligand>
</feature>
<proteinExistence type="inferred from homology"/>
<protein>
    <recommendedName>
        <fullName evidence="15 16">Type III pantothenate kinase</fullName>
        <ecNumber evidence="6 16">2.7.1.33</ecNumber>
    </recommendedName>
    <alternativeName>
        <fullName evidence="16">PanK-III</fullName>
    </alternativeName>
    <alternativeName>
        <fullName evidence="16">Pantothenic acid kinase</fullName>
    </alternativeName>
</protein>
<accession>A0A1M5MRK0</accession>
<dbReference type="UniPathway" id="UPA00241">
    <property type="reaction ID" value="UER00352"/>
</dbReference>
<organism evidence="17 18">
    <name type="scientific">Hydrocarboniphaga daqingensis</name>
    <dbReference type="NCBI Taxonomy" id="490188"/>
    <lineage>
        <taxon>Bacteria</taxon>
        <taxon>Pseudomonadati</taxon>
        <taxon>Pseudomonadota</taxon>
        <taxon>Gammaproteobacteria</taxon>
        <taxon>Nevskiales</taxon>
        <taxon>Nevskiaceae</taxon>
        <taxon>Hydrocarboniphaga</taxon>
    </lineage>
</organism>
<keyword evidence="18" id="KW-1185">Reference proteome</keyword>
<dbReference type="Pfam" id="PF03309">
    <property type="entry name" value="Pan_kinase"/>
    <property type="match status" value="1"/>
</dbReference>
<dbReference type="EMBL" id="FQWZ01000003">
    <property type="protein sequence ID" value="SHG79835.1"/>
    <property type="molecule type" value="Genomic_DNA"/>
</dbReference>
<evidence type="ECO:0000256" key="12">
    <source>
        <dbReference type="ARBA" id="ARBA00022958"/>
    </source>
</evidence>
<sequence>MSVSSPMLLLDIGNSRVKAAWADDAEAPLRMLPTEPHDADPAGALARLTLPPQAPAQIWISHVLGAAGEAALDAAVESRWRFRPQYARAVAAQQGLRSAYVEPVRLGVDRWLAMLAAYHLAPAGAVVVDAGTALTTDVIGADGEHRGGTIGVGLLTAQRAVLGATRFATRDLSAGYDGGLGRDTETCVRQGAMLACLGAIDRAAALAGPDSARFITGGDATQLLPYLTGPWQHRPLLVLEGLRWCAAAASPAALAGGALHD</sequence>
<evidence type="ECO:0000256" key="8">
    <source>
        <dbReference type="ARBA" id="ARBA00022679"/>
    </source>
</evidence>
<dbReference type="STRING" id="490188.SAMN04488068_1414"/>
<dbReference type="CDD" id="cd24015">
    <property type="entry name" value="ASKHA_NBD_PanK-III"/>
    <property type="match status" value="1"/>
</dbReference>
<comment type="catalytic activity">
    <reaction evidence="1 16">
        <text>(R)-pantothenate + ATP = (R)-4'-phosphopantothenate + ADP + H(+)</text>
        <dbReference type="Rhea" id="RHEA:16373"/>
        <dbReference type="ChEBI" id="CHEBI:10986"/>
        <dbReference type="ChEBI" id="CHEBI:15378"/>
        <dbReference type="ChEBI" id="CHEBI:29032"/>
        <dbReference type="ChEBI" id="CHEBI:30616"/>
        <dbReference type="ChEBI" id="CHEBI:456216"/>
        <dbReference type="EC" id="2.7.1.33"/>
    </reaction>
</comment>
<dbReference type="PANTHER" id="PTHR34265">
    <property type="entry name" value="TYPE III PANTOTHENATE KINASE"/>
    <property type="match status" value="1"/>
</dbReference>
<dbReference type="Proteomes" id="UP000199758">
    <property type="component" value="Unassembled WGS sequence"/>
</dbReference>
<evidence type="ECO:0000313" key="17">
    <source>
        <dbReference type="EMBL" id="SHG79835.1"/>
    </source>
</evidence>
<dbReference type="PANTHER" id="PTHR34265:SF1">
    <property type="entry name" value="TYPE III PANTOTHENATE KINASE"/>
    <property type="match status" value="1"/>
</dbReference>
<comment type="cofactor">
    <cofactor evidence="2">
        <name>K(+)</name>
        <dbReference type="ChEBI" id="CHEBI:29103"/>
    </cofactor>
</comment>
<feature type="active site" description="Proton acceptor" evidence="16">
    <location>
        <position position="109"/>
    </location>
</feature>
<evidence type="ECO:0000256" key="11">
    <source>
        <dbReference type="ARBA" id="ARBA00022840"/>
    </source>
</evidence>
<gene>
    <name evidence="16" type="primary">coaX</name>
    <name evidence="17" type="ORF">SAMN04488068_1414</name>
</gene>
<dbReference type="RefSeq" id="WP_245793174.1">
    <property type="nucleotide sequence ID" value="NZ_FQWZ01000003.1"/>
</dbReference>
<feature type="binding site" evidence="16">
    <location>
        <position position="132"/>
    </location>
    <ligand>
        <name>ATP</name>
        <dbReference type="ChEBI" id="CHEBI:30616"/>
    </ligand>
</feature>
<evidence type="ECO:0000256" key="2">
    <source>
        <dbReference type="ARBA" id="ARBA00001958"/>
    </source>
</evidence>
<keyword evidence="11 16" id="KW-0067">ATP-binding</keyword>
<dbReference type="GO" id="GO:0015937">
    <property type="term" value="P:coenzyme A biosynthetic process"/>
    <property type="evidence" value="ECO:0007669"/>
    <property type="project" value="UniProtKB-UniRule"/>
</dbReference>
<keyword evidence="8 16" id="KW-0808">Transferase</keyword>
<keyword evidence="13 16" id="KW-0173">Coenzyme A biosynthesis</keyword>
<dbReference type="EC" id="2.7.1.33" evidence="6 16"/>
<comment type="subcellular location">
    <subcellularLocation>
        <location evidence="3 16">Cytoplasm</location>
    </subcellularLocation>
</comment>
<evidence type="ECO:0000256" key="5">
    <source>
        <dbReference type="ARBA" id="ARBA00011738"/>
    </source>
</evidence>
<evidence type="ECO:0000256" key="1">
    <source>
        <dbReference type="ARBA" id="ARBA00001206"/>
    </source>
</evidence>
<dbReference type="InterPro" id="IPR004619">
    <property type="entry name" value="Type_III_PanK"/>
</dbReference>
<keyword evidence="12 16" id="KW-0630">Potassium</keyword>
<comment type="similarity">
    <text evidence="14 16">Belongs to the type III pantothenate kinase family.</text>
</comment>
<evidence type="ECO:0000256" key="14">
    <source>
        <dbReference type="ARBA" id="ARBA00038036"/>
    </source>
</evidence>
<dbReference type="GO" id="GO:0005737">
    <property type="term" value="C:cytoplasm"/>
    <property type="evidence" value="ECO:0007669"/>
    <property type="project" value="UniProtKB-SubCell"/>
</dbReference>
<dbReference type="AlphaFoldDB" id="A0A1M5MRK0"/>
<comment type="function">
    <text evidence="16">Catalyzes the phosphorylation of pantothenate (Pan), the first step in CoA biosynthesis.</text>
</comment>
<evidence type="ECO:0000256" key="3">
    <source>
        <dbReference type="ARBA" id="ARBA00004496"/>
    </source>
</evidence>
<comment type="pathway">
    <text evidence="4 16">Cofactor biosynthesis; coenzyme A biosynthesis; CoA from (R)-pantothenate: step 1/5.</text>
</comment>
<dbReference type="NCBIfam" id="TIGR00671">
    <property type="entry name" value="baf"/>
    <property type="match status" value="1"/>
</dbReference>
<dbReference type="GO" id="GO:0046872">
    <property type="term" value="F:metal ion binding"/>
    <property type="evidence" value="ECO:0007669"/>
    <property type="project" value="UniProtKB-KW"/>
</dbReference>
<comment type="cofactor">
    <cofactor evidence="16">
        <name>NH4(+)</name>
        <dbReference type="ChEBI" id="CHEBI:28938"/>
    </cofactor>
    <cofactor evidence="16">
        <name>K(+)</name>
        <dbReference type="ChEBI" id="CHEBI:29103"/>
    </cofactor>
    <text evidence="16">A monovalent cation. Ammonium or potassium.</text>
</comment>
<evidence type="ECO:0000256" key="4">
    <source>
        <dbReference type="ARBA" id="ARBA00005225"/>
    </source>
</evidence>
<dbReference type="HAMAP" id="MF_01274">
    <property type="entry name" value="Pantothen_kinase_3"/>
    <property type="match status" value="1"/>
</dbReference>
<feature type="binding site" evidence="16">
    <location>
        <position position="184"/>
    </location>
    <ligand>
        <name>substrate</name>
    </ligand>
</feature>
<keyword evidence="9 16" id="KW-0547">Nucleotide-binding</keyword>
<dbReference type="GO" id="GO:0005524">
    <property type="term" value="F:ATP binding"/>
    <property type="evidence" value="ECO:0007669"/>
    <property type="project" value="UniProtKB-UniRule"/>
</dbReference>
<dbReference type="InterPro" id="IPR043129">
    <property type="entry name" value="ATPase_NBD"/>
</dbReference>
<evidence type="ECO:0000256" key="6">
    <source>
        <dbReference type="ARBA" id="ARBA00012102"/>
    </source>
</evidence>
<evidence type="ECO:0000256" key="7">
    <source>
        <dbReference type="ARBA" id="ARBA00022490"/>
    </source>
</evidence>
<evidence type="ECO:0000256" key="10">
    <source>
        <dbReference type="ARBA" id="ARBA00022777"/>
    </source>
</evidence>
<evidence type="ECO:0000256" key="9">
    <source>
        <dbReference type="ARBA" id="ARBA00022741"/>
    </source>
</evidence>
<keyword evidence="16" id="KW-0479">Metal-binding</keyword>
<dbReference type="GO" id="GO:0004594">
    <property type="term" value="F:pantothenate kinase activity"/>
    <property type="evidence" value="ECO:0007669"/>
    <property type="project" value="UniProtKB-UniRule"/>
</dbReference>
<dbReference type="SUPFAM" id="SSF53067">
    <property type="entry name" value="Actin-like ATPase domain"/>
    <property type="match status" value="2"/>
</dbReference>
<dbReference type="Gene3D" id="3.30.420.40">
    <property type="match status" value="2"/>
</dbReference>
<reference evidence="17 18" key="1">
    <citation type="submission" date="2016-11" db="EMBL/GenBank/DDBJ databases">
        <authorList>
            <person name="Jaros S."/>
            <person name="Januszkiewicz K."/>
            <person name="Wedrychowicz H."/>
        </authorList>
    </citation>
    <scope>NUCLEOTIDE SEQUENCE [LARGE SCALE GENOMIC DNA]</scope>
    <source>
        <strain evidence="17 18">CGMCC 1.7049</strain>
    </source>
</reference>
<evidence type="ECO:0000256" key="15">
    <source>
        <dbReference type="ARBA" id="ARBA00040883"/>
    </source>
</evidence>
<keyword evidence="7 16" id="KW-0963">Cytoplasm</keyword>
<feature type="binding site" evidence="16">
    <location>
        <position position="100"/>
    </location>
    <ligand>
        <name>substrate</name>
    </ligand>
</feature>
<comment type="subunit">
    <text evidence="5 16">Homodimer.</text>
</comment>